<evidence type="ECO:0000256" key="1">
    <source>
        <dbReference type="ARBA" id="ARBA00004123"/>
    </source>
</evidence>
<evidence type="ECO:0000256" key="6">
    <source>
        <dbReference type="ARBA" id="ARBA00023163"/>
    </source>
</evidence>
<evidence type="ECO:0000313" key="10">
    <source>
        <dbReference type="EMBL" id="KAI1896528.1"/>
    </source>
</evidence>
<feature type="region of interest" description="Disordered" evidence="8">
    <location>
        <begin position="18"/>
        <end position="64"/>
    </location>
</feature>
<proteinExistence type="predicted"/>
<sequence>MRRRPLVPRLIAASNCSEKGMMSSPAGLELSSSTLKCQDGEGEDSVPSPGNNNTSDEEWHPSADTRQTGLIRRETRIHNHLSRCHLLDCNGNDNEAEQHQDEDQLEREEARNDNLLYCEDCQSSYPDRCETHGPPSFTSDSLTPLGVPQRALLTLPPGLMVGRSGVPGAGLGVFNQGQSVPVGMHFGPFEGEVTSSEKAIESRYSWVICRKKNQYEYIDATRDTHSNWMRYVNCASSEEEQNLVAFQHRGRILYRCLRSIPPGQELLVWYADEYAKGLGIIWDSLWSKKCTAAAVTVEESSQVSSCTKSEFSSNVESCVQRHIKQSHCPLAKDVPGSVALFEESK</sequence>
<comment type="caution">
    <text evidence="10">The sequence shown here is derived from an EMBL/GenBank/DDBJ whole genome shotgun (WGS) entry which is preliminary data.</text>
</comment>
<organism evidence="10 11">
    <name type="scientific">Albula goreensis</name>
    <dbReference type="NCBI Taxonomy" id="1534307"/>
    <lineage>
        <taxon>Eukaryota</taxon>
        <taxon>Metazoa</taxon>
        <taxon>Chordata</taxon>
        <taxon>Craniata</taxon>
        <taxon>Vertebrata</taxon>
        <taxon>Euteleostomi</taxon>
        <taxon>Actinopterygii</taxon>
        <taxon>Neopterygii</taxon>
        <taxon>Teleostei</taxon>
        <taxon>Albuliformes</taxon>
        <taxon>Albulidae</taxon>
        <taxon>Albula</taxon>
    </lineage>
</organism>
<dbReference type="InterPro" id="IPR001214">
    <property type="entry name" value="SET_dom"/>
</dbReference>
<keyword evidence="11" id="KW-1185">Reference proteome</keyword>
<dbReference type="SMART" id="SM00317">
    <property type="entry name" value="SET"/>
    <property type="match status" value="1"/>
</dbReference>
<keyword evidence="3" id="KW-0808">Transferase</keyword>
<evidence type="ECO:0000259" key="9">
    <source>
        <dbReference type="PROSITE" id="PS50280"/>
    </source>
</evidence>
<evidence type="ECO:0000313" key="11">
    <source>
        <dbReference type="Proteomes" id="UP000829720"/>
    </source>
</evidence>
<dbReference type="OrthoDB" id="9439903at2759"/>
<keyword evidence="5" id="KW-0805">Transcription regulation</keyword>
<reference evidence="10" key="1">
    <citation type="submission" date="2021-01" db="EMBL/GenBank/DDBJ databases">
        <authorList>
            <person name="Zahm M."/>
            <person name="Roques C."/>
            <person name="Cabau C."/>
            <person name="Klopp C."/>
            <person name="Donnadieu C."/>
            <person name="Jouanno E."/>
            <person name="Lampietro C."/>
            <person name="Louis A."/>
            <person name="Herpin A."/>
            <person name="Echchiki A."/>
            <person name="Berthelot C."/>
            <person name="Parey E."/>
            <person name="Roest-Crollius H."/>
            <person name="Braasch I."/>
            <person name="Postlethwait J."/>
            <person name="Bobe J."/>
            <person name="Montfort J."/>
            <person name="Bouchez O."/>
            <person name="Begum T."/>
            <person name="Mejri S."/>
            <person name="Adams A."/>
            <person name="Chen W.-J."/>
            <person name="Guiguen Y."/>
        </authorList>
    </citation>
    <scope>NUCLEOTIDE SEQUENCE</scope>
    <source>
        <tissue evidence="10">Blood</tissue>
    </source>
</reference>
<protein>
    <recommendedName>
        <fullName evidence="9">SET domain-containing protein</fullName>
    </recommendedName>
</protein>
<evidence type="ECO:0000256" key="4">
    <source>
        <dbReference type="ARBA" id="ARBA00022691"/>
    </source>
</evidence>
<dbReference type="CDD" id="cd19193">
    <property type="entry name" value="PR-SET_PRDM7_9"/>
    <property type="match status" value="1"/>
</dbReference>
<keyword evidence="2" id="KW-0489">Methyltransferase</keyword>
<evidence type="ECO:0000256" key="2">
    <source>
        <dbReference type="ARBA" id="ARBA00022603"/>
    </source>
</evidence>
<dbReference type="InterPro" id="IPR046341">
    <property type="entry name" value="SET_dom_sf"/>
</dbReference>
<comment type="subcellular location">
    <subcellularLocation>
        <location evidence="1">Nucleus</location>
    </subcellularLocation>
</comment>
<name>A0A8T3DNI7_9TELE</name>
<dbReference type="GO" id="GO:0042054">
    <property type="term" value="F:histone methyltransferase activity"/>
    <property type="evidence" value="ECO:0007669"/>
    <property type="project" value="InterPro"/>
</dbReference>
<dbReference type="PANTHER" id="PTHR16515">
    <property type="entry name" value="PR DOMAIN ZINC FINGER PROTEIN"/>
    <property type="match status" value="1"/>
</dbReference>
<keyword evidence="4" id="KW-0949">S-adenosyl-L-methionine</keyword>
<evidence type="ECO:0000256" key="3">
    <source>
        <dbReference type="ARBA" id="ARBA00022679"/>
    </source>
</evidence>
<evidence type="ECO:0000256" key="7">
    <source>
        <dbReference type="ARBA" id="ARBA00023242"/>
    </source>
</evidence>
<dbReference type="AlphaFoldDB" id="A0A8T3DNI7"/>
<keyword evidence="6" id="KW-0804">Transcription</keyword>
<accession>A0A8T3DNI7</accession>
<dbReference type="PANTHER" id="PTHR16515:SF45">
    <property type="entry name" value="HISTONE-LYSINE N-METHYLTRANSFERASE PRDM9"/>
    <property type="match status" value="1"/>
</dbReference>
<evidence type="ECO:0000256" key="5">
    <source>
        <dbReference type="ARBA" id="ARBA00023015"/>
    </source>
</evidence>
<dbReference type="PROSITE" id="PS50280">
    <property type="entry name" value="SET"/>
    <property type="match status" value="1"/>
</dbReference>
<dbReference type="InterPro" id="IPR044417">
    <property type="entry name" value="PRDM7_9_PR-SET"/>
</dbReference>
<dbReference type="GO" id="GO:0010468">
    <property type="term" value="P:regulation of gene expression"/>
    <property type="evidence" value="ECO:0007669"/>
    <property type="project" value="TreeGrafter"/>
</dbReference>
<feature type="domain" description="SET" evidence="9">
    <location>
        <begin position="157"/>
        <end position="271"/>
    </location>
</feature>
<gene>
    <name evidence="10" type="ORF">AGOR_G00095700</name>
</gene>
<dbReference type="SUPFAM" id="SSF82199">
    <property type="entry name" value="SET domain"/>
    <property type="match status" value="1"/>
</dbReference>
<dbReference type="Proteomes" id="UP000829720">
    <property type="component" value="Unassembled WGS sequence"/>
</dbReference>
<dbReference type="GO" id="GO:0032259">
    <property type="term" value="P:methylation"/>
    <property type="evidence" value="ECO:0007669"/>
    <property type="project" value="UniProtKB-KW"/>
</dbReference>
<dbReference type="Gene3D" id="2.170.270.10">
    <property type="entry name" value="SET domain"/>
    <property type="match status" value="1"/>
</dbReference>
<dbReference type="EMBL" id="JAERUA010000008">
    <property type="protein sequence ID" value="KAI1896528.1"/>
    <property type="molecule type" value="Genomic_DNA"/>
</dbReference>
<dbReference type="GO" id="GO:0005634">
    <property type="term" value="C:nucleus"/>
    <property type="evidence" value="ECO:0007669"/>
    <property type="project" value="UniProtKB-SubCell"/>
</dbReference>
<evidence type="ECO:0000256" key="8">
    <source>
        <dbReference type="SAM" id="MobiDB-lite"/>
    </source>
</evidence>
<dbReference type="InterPro" id="IPR050331">
    <property type="entry name" value="Zinc_finger"/>
</dbReference>
<keyword evidence="7" id="KW-0539">Nucleus</keyword>
<dbReference type="Pfam" id="PF21549">
    <property type="entry name" value="PRDM2_PR"/>
    <property type="match status" value="1"/>
</dbReference>